<dbReference type="EMBL" id="RXGB01000276">
    <property type="protein sequence ID" value="TMX04190.1"/>
    <property type="molecule type" value="Genomic_DNA"/>
</dbReference>
<feature type="non-terminal residue" evidence="1">
    <location>
        <position position="1"/>
    </location>
</feature>
<sequence>EGLHSIGGYMPQVDNVHQGDKNNQVPIMEEGNEVLVVLLKMANGEIREALLTLARAMTTQVNRDIGLRVNAMESTMTSRFRDFRRMNPPIFFGSKVGEDPQPFLDIVYKIVHAMGVTSREKAELVSYQLKYVAQVWCTK</sequence>
<protein>
    <recommendedName>
        <fullName evidence="2">Gag-pol polyprotein</fullName>
    </recommendedName>
</protein>
<evidence type="ECO:0008006" key="2">
    <source>
        <dbReference type="Google" id="ProtNLM"/>
    </source>
</evidence>
<name>A0A6N2CHB0_SOLCI</name>
<reference evidence="1" key="1">
    <citation type="submission" date="2019-05" db="EMBL/GenBank/DDBJ databases">
        <title>The de novo reference genome and transcriptome assemblies of the wild tomato species Solanum chilense.</title>
        <authorList>
            <person name="Stam R."/>
            <person name="Nosenko T."/>
            <person name="Hoerger A.C."/>
            <person name="Stephan W."/>
            <person name="Seidel M.A."/>
            <person name="Kuhn J.M.M."/>
            <person name="Haberer G."/>
            <person name="Tellier A."/>
        </authorList>
    </citation>
    <scope>NUCLEOTIDE SEQUENCE</scope>
    <source>
        <tissue evidence="1">Mature leaves</tissue>
    </source>
</reference>
<feature type="non-terminal residue" evidence="1">
    <location>
        <position position="139"/>
    </location>
</feature>
<proteinExistence type="predicted"/>
<comment type="caution">
    <text evidence="1">The sequence shown here is derived from an EMBL/GenBank/DDBJ whole genome shotgun (WGS) entry which is preliminary data.</text>
</comment>
<gene>
    <name evidence="1" type="ORF">EJD97_010881</name>
</gene>
<dbReference type="AlphaFoldDB" id="A0A6N2CHB0"/>
<accession>A0A6N2CHB0</accession>
<organism evidence="1">
    <name type="scientific">Solanum chilense</name>
    <name type="common">Tomato</name>
    <name type="synonym">Lycopersicon chilense</name>
    <dbReference type="NCBI Taxonomy" id="4083"/>
    <lineage>
        <taxon>Eukaryota</taxon>
        <taxon>Viridiplantae</taxon>
        <taxon>Streptophyta</taxon>
        <taxon>Embryophyta</taxon>
        <taxon>Tracheophyta</taxon>
        <taxon>Spermatophyta</taxon>
        <taxon>Magnoliopsida</taxon>
        <taxon>eudicotyledons</taxon>
        <taxon>Gunneridae</taxon>
        <taxon>Pentapetalae</taxon>
        <taxon>asterids</taxon>
        <taxon>lamiids</taxon>
        <taxon>Solanales</taxon>
        <taxon>Solanaceae</taxon>
        <taxon>Solanoideae</taxon>
        <taxon>Solaneae</taxon>
        <taxon>Solanum</taxon>
        <taxon>Solanum subgen. Lycopersicon</taxon>
    </lineage>
</organism>
<evidence type="ECO:0000313" key="1">
    <source>
        <dbReference type="EMBL" id="TMX04190.1"/>
    </source>
</evidence>